<comment type="caution">
    <text evidence="2">The sequence shown here is derived from an EMBL/GenBank/DDBJ whole genome shotgun (WGS) entry which is preliminary data.</text>
</comment>
<organism evidence="2 3">
    <name type="scientific">Affinibrenneria salicis</name>
    <dbReference type="NCBI Taxonomy" id="2590031"/>
    <lineage>
        <taxon>Bacteria</taxon>
        <taxon>Pseudomonadati</taxon>
        <taxon>Pseudomonadota</taxon>
        <taxon>Gammaproteobacteria</taxon>
        <taxon>Enterobacterales</taxon>
        <taxon>Pectobacteriaceae</taxon>
        <taxon>Affinibrenneria</taxon>
    </lineage>
</organism>
<feature type="signal peptide" evidence="1">
    <location>
        <begin position="1"/>
        <end position="18"/>
    </location>
</feature>
<sequence>MKTLSRAFSLFCALAALPADGPWARSSMLDLTVGEKDGKPCFAPQPDGENRRYRLRLAWVSVAADPVAAAGPARVVWASGLPPPPGEYTTGAGECLLYGQRVAGETLITSPQPLQAGIRYTVTINAFLRAGSRGALNRRYAGQFCLARDRRGALRVHDLWHGARADVAADDPCRALFLRP</sequence>
<dbReference type="Proteomes" id="UP000335415">
    <property type="component" value="Unassembled WGS sequence"/>
</dbReference>
<dbReference type="AlphaFoldDB" id="A0A5J5G2G5"/>
<dbReference type="RefSeq" id="WP_150434930.1">
    <property type="nucleotide sequence ID" value="NZ_VYKJ01000004.1"/>
</dbReference>
<evidence type="ECO:0000256" key="1">
    <source>
        <dbReference type="SAM" id="SignalP"/>
    </source>
</evidence>
<gene>
    <name evidence="2" type="ORF">FJU30_10625</name>
</gene>
<evidence type="ECO:0000313" key="3">
    <source>
        <dbReference type="Proteomes" id="UP000335415"/>
    </source>
</evidence>
<accession>A0A5J5G2G5</accession>
<keyword evidence="1" id="KW-0732">Signal</keyword>
<keyword evidence="3" id="KW-1185">Reference proteome</keyword>
<name>A0A5J5G2G5_9GAMM</name>
<protein>
    <submittedName>
        <fullName evidence="2">Uncharacterized protein</fullName>
    </submittedName>
</protein>
<dbReference type="EMBL" id="VYKJ01000004">
    <property type="protein sequence ID" value="KAA9000662.1"/>
    <property type="molecule type" value="Genomic_DNA"/>
</dbReference>
<feature type="chain" id="PRO_5023907466" evidence="1">
    <location>
        <begin position="19"/>
        <end position="180"/>
    </location>
</feature>
<evidence type="ECO:0000313" key="2">
    <source>
        <dbReference type="EMBL" id="KAA9000662.1"/>
    </source>
</evidence>
<reference evidence="2 3" key="1">
    <citation type="submission" date="2019-09" db="EMBL/GenBank/DDBJ databases">
        <authorList>
            <person name="Li Y."/>
        </authorList>
    </citation>
    <scope>NUCLEOTIDE SEQUENCE [LARGE SCALE GENOMIC DNA]</scope>
    <source>
        <strain evidence="2 3">L3-3HA</strain>
    </source>
</reference>
<proteinExistence type="predicted"/>